<evidence type="ECO:0000256" key="5">
    <source>
        <dbReference type="ARBA" id="ARBA00022741"/>
    </source>
</evidence>
<evidence type="ECO:0000256" key="7">
    <source>
        <dbReference type="ARBA" id="ARBA00030248"/>
    </source>
</evidence>
<feature type="binding site" evidence="9">
    <location>
        <position position="353"/>
    </location>
    <ligand>
        <name>Mg(2+)</name>
        <dbReference type="ChEBI" id="CHEBI:18420"/>
        <label>2</label>
    </ligand>
</feature>
<sequence length="607" mass="69060">MDLPDDFDLFWVQVSGPKLDKDLLMFLEGLTVIPPAFPEWLMPLWDSFHYDSTSVGEAGRRLGYLRTILGFGYKAEQVPTDEQLQKAQKTFEDANQDVGFWNSVFKNTSVPDPLFREARRLIGRVISRADWFEIIPSYGPGAVFPRRIPCEKGDFTIYKPIEAYYPYDKYFNCVHNVGMEDLLKHDYPVHDKITCRMVAVPKDSRGPRLICVHPSEAIWIQQGQRRVLEKSIEMSPLTAGKINFRDQSVNGSLALSSSSNREYCTLDLKEASDRIGLELINYLFGNYVFGTLCSTRATEVVLLDGRRVELQMFAPMGNCLTFPVESLVFWSLVRAGILSKYGVNCTEVYVFGDDIIFPTKYYDGAINGLIRAGLIPNTGKTFRKGLFRESCGVDAYNGINVTPHRVRVGGINSYSDAESVCDLAKRLRIDQFSDTSAFLYSSVSRRFGRLSLTNNPNCQGLVEYVSYDLGEVLRYEDRVVYDSWLQIYCVPYRSRSRTLEVLVTHAWWHVQDSLLSLIRKEKGITESSLFSEAPVVYSERGLRYPTPRGEKLKKLYCEVLPSRPIIPEGFLAKLKRLDEKDELAEDLFSAYSIKLDGGPKVHPFIAP</sequence>
<keyword evidence="3" id="KW-0808">Transferase</keyword>
<dbReference type="GO" id="GO:0039694">
    <property type="term" value="P:viral RNA genome replication"/>
    <property type="evidence" value="ECO:0007669"/>
    <property type="project" value="InterPro"/>
</dbReference>
<keyword evidence="4" id="KW-0548">Nucleotidyltransferase</keyword>
<feature type="domain" description="RdRp catalytic" evidence="10">
    <location>
        <begin position="252"/>
        <end position="385"/>
    </location>
</feature>
<keyword evidence="9" id="KW-0479">Metal-binding</keyword>
<keyword evidence="9" id="KW-0460">Magnesium</keyword>
<dbReference type="SUPFAM" id="SSF56672">
    <property type="entry name" value="DNA/RNA polymerases"/>
    <property type="match status" value="1"/>
</dbReference>
<evidence type="ECO:0000313" key="11">
    <source>
        <dbReference type="EMBL" id="QDH87960.1"/>
    </source>
</evidence>
<dbReference type="GO" id="GO:0046872">
    <property type="term" value="F:metal ion binding"/>
    <property type="evidence" value="ECO:0007669"/>
    <property type="project" value="UniProtKB-KW"/>
</dbReference>
<keyword evidence="5" id="KW-0547">Nucleotide-binding</keyword>
<dbReference type="InterPro" id="IPR043502">
    <property type="entry name" value="DNA/RNA_pol_sf"/>
</dbReference>
<dbReference type="InterPro" id="IPR007096">
    <property type="entry name" value="RNA-dir_Rpol_cat_phage"/>
</dbReference>
<dbReference type="PROSITE" id="PS50522">
    <property type="entry name" value="RDRP_PHAGE"/>
    <property type="match status" value="1"/>
</dbReference>
<comment type="catalytic activity">
    <reaction evidence="8">
        <text>RNA(n) + a ribonucleoside 5'-triphosphate = RNA(n+1) + diphosphate</text>
        <dbReference type="Rhea" id="RHEA:21248"/>
        <dbReference type="Rhea" id="RHEA-COMP:14527"/>
        <dbReference type="Rhea" id="RHEA-COMP:17342"/>
        <dbReference type="ChEBI" id="CHEBI:33019"/>
        <dbReference type="ChEBI" id="CHEBI:61557"/>
        <dbReference type="ChEBI" id="CHEBI:140395"/>
        <dbReference type="EC" id="2.7.7.48"/>
    </reaction>
</comment>
<feature type="binding site" evidence="9">
    <location>
        <position position="267"/>
    </location>
    <ligand>
        <name>Mg(2+)</name>
        <dbReference type="ChEBI" id="CHEBI:18420"/>
        <label>2</label>
    </ligand>
</feature>
<dbReference type="GO" id="GO:0000166">
    <property type="term" value="F:nucleotide binding"/>
    <property type="evidence" value="ECO:0007669"/>
    <property type="project" value="UniProtKB-KW"/>
</dbReference>
<comment type="cofactor">
    <cofactor evidence="9">
        <name>Mg(2+)</name>
        <dbReference type="ChEBI" id="CHEBI:18420"/>
    </cofactor>
    <text evidence="9">Binds 2 Mg(2+) per subunit.</text>
</comment>
<evidence type="ECO:0000256" key="8">
    <source>
        <dbReference type="ARBA" id="ARBA00048744"/>
    </source>
</evidence>
<accession>A0A514D2X3</accession>
<evidence type="ECO:0000256" key="9">
    <source>
        <dbReference type="PIRSR" id="PIRSR605093-1"/>
    </source>
</evidence>
<name>A0A514D2X3_9VIRU</name>
<dbReference type="InterPro" id="IPR005093">
    <property type="entry name" value="RNArep_beta"/>
</dbReference>
<evidence type="ECO:0000256" key="1">
    <source>
        <dbReference type="ARBA" id="ARBA00012494"/>
    </source>
</evidence>
<organism evidence="11">
    <name type="scientific">Leviviridae sp</name>
    <dbReference type="NCBI Taxonomy" id="2027243"/>
    <lineage>
        <taxon>Viruses</taxon>
        <taxon>Riboviria</taxon>
        <taxon>Orthornavirae</taxon>
        <taxon>Lenarviricota</taxon>
        <taxon>Leviviricetes</taxon>
        <taxon>Norzivirales</taxon>
        <taxon>Fiersviridae</taxon>
    </lineage>
</organism>
<feature type="binding site" evidence="9">
    <location>
        <position position="354"/>
    </location>
    <ligand>
        <name>Mg(2+)</name>
        <dbReference type="ChEBI" id="CHEBI:18420"/>
        <label>2</label>
    </ligand>
</feature>
<gene>
    <name evidence="11" type="ORF">H4Bulk46686_000001</name>
</gene>
<protein>
    <recommendedName>
        <fullName evidence="1">RNA-directed RNA polymerase</fullName>
        <ecNumber evidence="1">2.7.7.48</ecNumber>
    </recommendedName>
    <alternativeName>
        <fullName evidence="7">RNA replicase beta chain</fullName>
    </alternativeName>
</protein>
<dbReference type="GO" id="GO:0003968">
    <property type="term" value="F:RNA-directed RNA polymerase activity"/>
    <property type="evidence" value="ECO:0007669"/>
    <property type="project" value="UniProtKB-KW"/>
</dbReference>
<dbReference type="EMBL" id="MN033749">
    <property type="protein sequence ID" value="QDH87960.1"/>
    <property type="molecule type" value="Genomic_RNA"/>
</dbReference>
<evidence type="ECO:0000256" key="2">
    <source>
        <dbReference type="ARBA" id="ARBA00022484"/>
    </source>
</evidence>
<keyword evidence="2 11" id="KW-0696">RNA-directed RNA polymerase</keyword>
<keyword evidence="6" id="KW-0693">Viral RNA replication</keyword>
<dbReference type="EC" id="2.7.7.48" evidence="1"/>
<evidence type="ECO:0000256" key="6">
    <source>
        <dbReference type="ARBA" id="ARBA00022953"/>
    </source>
</evidence>
<dbReference type="Pfam" id="PF03431">
    <property type="entry name" value="RNA_replicase_B"/>
    <property type="match status" value="1"/>
</dbReference>
<evidence type="ECO:0000259" key="10">
    <source>
        <dbReference type="PROSITE" id="PS50522"/>
    </source>
</evidence>
<proteinExistence type="predicted"/>
<evidence type="ECO:0000256" key="3">
    <source>
        <dbReference type="ARBA" id="ARBA00022679"/>
    </source>
</evidence>
<evidence type="ECO:0000256" key="4">
    <source>
        <dbReference type="ARBA" id="ARBA00022695"/>
    </source>
</evidence>
<reference evidence="11" key="1">
    <citation type="submission" date="2019-05" db="EMBL/GenBank/DDBJ databases">
        <title>Metatranscriptomic reconstruction reveals RNA viruses with the potential to shape carbon cycling in soil.</title>
        <authorList>
            <person name="Starr E.P."/>
            <person name="Nuccio E."/>
            <person name="Pett-Ridge J."/>
            <person name="Banfield J.F."/>
            <person name="Firestone M.K."/>
        </authorList>
    </citation>
    <scope>NUCLEOTIDE SEQUENCE</scope>
    <source>
        <strain evidence="11">H4_Bulk_46_scaffold_686</strain>
    </source>
</reference>